<protein>
    <submittedName>
        <fullName evidence="5">Uncharacterized protein</fullName>
    </submittedName>
</protein>
<evidence type="ECO:0000256" key="3">
    <source>
        <dbReference type="ARBA" id="ARBA00022837"/>
    </source>
</evidence>
<accession>N6TRW6</accession>
<dbReference type="InterPro" id="IPR051433">
    <property type="entry name" value="CIBP"/>
</dbReference>
<dbReference type="PANTHER" id="PTHR45791:SF9">
    <property type="entry name" value="FREQUENIN-1-LIKE PROTEIN"/>
    <property type="match status" value="1"/>
</dbReference>
<evidence type="ECO:0000256" key="1">
    <source>
        <dbReference type="ARBA" id="ARBA00022723"/>
    </source>
</evidence>
<dbReference type="InterPro" id="IPR018247">
    <property type="entry name" value="EF_Hand_1_Ca_BS"/>
</dbReference>
<dbReference type="PROSITE" id="PS00018">
    <property type="entry name" value="EF_HAND_1"/>
    <property type="match status" value="1"/>
</dbReference>
<evidence type="ECO:0000256" key="4">
    <source>
        <dbReference type="ARBA" id="ARBA00022842"/>
    </source>
</evidence>
<dbReference type="AlphaFoldDB" id="N6TRW6"/>
<gene>
    <name evidence="5" type="ORF">YQE_11296</name>
</gene>
<dbReference type="EMBL" id="KB741247">
    <property type="protein sequence ID" value="ENN72005.1"/>
    <property type="molecule type" value="Genomic_DNA"/>
</dbReference>
<keyword evidence="3" id="KW-0106">Calcium</keyword>
<keyword evidence="4" id="KW-0460">Magnesium</keyword>
<dbReference type="PROSITE" id="PS50222">
    <property type="entry name" value="EF_HAND_2"/>
    <property type="match status" value="1"/>
</dbReference>
<dbReference type="HOGENOM" id="CLU_1251799_0_0_1"/>
<keyword evidence="2" id="KW-0677">Repeat</keyword>
<feature type="non-terminal residue" evidence="5">
    <location>
        <position position="1"/>
    </location>
</feature>
<reference evidence="5" key="1">
    <citation type="journal article" date="2013" name="Genome Biol.">
        <title>Draft genome of the mountain pine beetle, Dendroctonus ponderosae Hopkins, a major forest pest.</title>
        <authorList>
            <person name="Keeling C.I."/>
            <person name="Yuen M.M."/>
            <person name="Liao N.Y."/>
            <person name="Docking T.R."/>
            <person name="Chan S.K."/>
            <person name="Taylor G.A."/>
            <person name="Palmquist D.L."/>
            <person name="Jackman S.D."/>
            <person name="Nguyen A."/>
            <person name="Li M."/>
            <person name="Henderson H."/>
            <person name="Janes J.K."/>
            <person name="Zhao Y."/>
            <person name="Pandoh P."/>
            <person name="Moore R."/>
            <person name="Sperling F.A."/>
            <person name="Huber D.P."/>
            <person name="Birol I."/>
            <person name="Jones S.J."/>
            <person name="Bohlmann J."/>
        </authorList>
    </citation>
    <scope>NUCLEOTIDE SEQUENCE</scope>
</reference>
<dbReference type="Gene3D" id="1.10.238.10">
    <property type="entry name" value="EF-hand"/>
    <property type="match status" value="2"/>
</dbReference>
<dbReference type="OrthoDB" id="114727at2759"/>
<dbReference type="PANTHER" id="PTHR45791">
    <property type="entry name" value="CALCIUM AND INTEGRIN BINDING FAMILY MEMBER 2"/>
    <property type="match status" value="1"/>
</dbReference>
<name>N6TRW6_DENPD</name>
<sequence length="221" mass="25179">MGSSKSKFSALTEGILEEYTILTYLSKAEILYIYKIFGQIDQTGALHSLNSRFPCHYVQEVFTQLKYNPFRDRIFQVFSSEEDGKMSFEDILDLCSAMSEKCPASVKAAWAFRILDFDGDGFVGEDDLAQVIQRLTQRAGYRTEEERAGYIREDEQNHIIKIVTDRRNEHRMFREGLNTGVHPRSGKNVRISPLVLLPLLTPGISSYLVLLQGYSTSVCGR</sequence>
<dbReference type="GO" id="GO:0000287">
    <property type="term" value="F:magnesium ion binding"/>
    <property type="evidence" value="ECO:0007669"/>
    <property type="project" value="TreeGrafter"/>
</dbReference>
<proteinExistence type="predicted"/>
<evidence type="ECO:0000313" key="5">
    <source>
        <dbReference type="EMBL" id="ENN72005.1"/>
    </source>
</evidence>
<organism evidence="5">
    <name type="scientific">Dendroctonus ponderosae</name>
    <name type="common">Mountain pine beetle</name>
    <dbReference type="NCBI Taxonomy" id="77166"/>
    <lineage>
        <taxon>Eukaryota</taxon>
        <taxon>Metazoa</taxon>
        <taxon>Ecdysozoa</taxon>
        <taxon>Arthropoda</taxon>
        <taxon>Hexapoda</taxon>
        <taxon>Insecta</taxon>
        <taxon>Pterygota</taxon>
        <taxon>Neoptera</taxon>
        <taxon>Endopterygota</taxon>
        <taxon>Coleoptera</taxon>
        <taxon>Polyphaga</taxon>
        <taxon>Cucujiformia</taxon>
        <taxon>Curculionidae</taxon>
        <taxon>Scolytinae</taxon>
        <taxon>Dendroctonus</taxon>
    </lineage>
</organism>
<keyword evidence="1" id="KW-0479">Metal-binding</keyword>
<dbReference type="GO" id="GO:0005509">
    <property type="term" value="F:calcium ion binding"/>
    <property type="evidence" value="ECO:0007669"/>
    <property type="project" value="InterPro"/>
</dbReference>
<dbReference type="SMART" id="SM00054">
    <property type="entry name" value="EFh"/>
    <property type="match status" value="2"/>
</dbReference>
<dbReference type="InterPro" id="IPR011992">
    <property type="entry name" value="EF-hand-dom_pair"/>
</dbReference>
<evidence type="ECO:0000256" key="2">
    <source>
        <dbReference type="ARBA" id="ARBA00022737"/>
    </source>
</evidence>
<dbReference type="InterPro" id="IPR002048">
    <property type="entry name" value="EF_hand_dom"/>
</dbReference>
<dbReference type="SUPFAM" id="SSF47473">
    <property type="entry name" value="EF-hand"/>
    <property type="match status" value="1"/>
</dbReference>